<keyword evidence="2" id="KW-1185">Reference proteome</keyword>
<proteinExistence type="predicted"/>
<dbReference type="EMBL" id="JACRTD010000023">
    <property type="protein sequence ID" value="MBC8586599.1"/>
    <property type="molecule type" value="Genomic_DNA"/>
</dbReference>
<accession>A0A926EUJ1</accession>
<evidence type="ECO:0000313" key="1">
    <source>
        <dbReference type="EMBL" id="MBC8586599.1"/>
    </source>
</evidence>
<gene>
    <name evidence="1" type="ORF">H8705_13550</name>
</gene>
<keyword evidence="1" id="KW-0946">Virion</keyword>
<comment type="caution">
    <text evidence="1">The sequence shown here is derived from an EMBL/GenBank/DDBJ whole genome shotgun (WGS) entry which is preliminary data.</text>
</comment>
<name>A0A926EUJ1_9FIRM</name>
<feature type="non-terminal residue" evidence="1">
    <location>
        <position position="56"/>
    </location>
</feature>
<protein>
    <submittedName>
        <fullName evidence="1">P22 coat protein</fullName>
    </submittedName>
</protein>
<dbReference type="Proteomes" id="UP000623678">
    <property type="component" value="Unassembled WGS sequence"/>
</dbReference>
<organism evidence="1 2">
    <name type="scientific">Youxingia wuxianensis</name>
    <dbReference type="NCBI Taxonomy" id="2763678"/>
    <lineage>
        <taxon>Bacteria</taxon>
        <taxon>Bacillati</taxon>
        <taxon>Bacillota</taxon>
        <taxon>Clostridia</taxon>
        <taxon>Eubacteriales</taxon>
        <taxon>Oscillospiraceae</taxon>
        <taxon>Youxingia</taxon>
    </lineage>
</organism>
<reference evidence="1" key="1">
    <citation type="submission" date="2020-08" db="EMBL/GenBank/DDBJ databases">
        <title>Genome public.</title>
        <authorList>
            <person name="Liu C."/>
            <person name="Sun Q."/>
        </authorList>
    </citation>
    <scope>NUCLEOTIDE SEQUENCE</scope>
    <source>
        <strain evidence="1">NSJ-64</strain>
    </source>
</reference>
<evidence type="ECO:0000313" key="2">
    <source>
        <dbReference type="Proteomes" id="UP000623678"/>
    </source>
</evidence>
<dbReference type="AlphaFoldDB" id="A0A926EUJ1"/>
<sequence>MANSFISVKDIARPALIRLIENLVFPNLIYKDYSNQFVNGKGAKVQVKKPVVLTAQ</sequence>
<keyword evidence="1" id="KW-0167">Capsid protein</keyword>